<feature type="binding site" description="axial binding residue" evidence="14">
    <location>
        <position position="479"/>
    </location>
    <ligand>
        <name>heme</name>
        <dbReference type="ChEBI" id="CHEBI:30413"/>
    </ligand>
    <ligandPart>
        <name>Fe</name>
        <dbReference type="ChEBI" id="CHEBI:18248"/>
    </ligandPart>
</feature>
<organism evidence="17 18">
    <name type="scientific">Arabidopsis arenosa</name>
    <name type="common">Sand rock-cress</name>
    <name type="synonym">Cardaminopsis arenosa</name>
    <dbReference type="NCBI Taxonomy" id="38785"/>
    <lineage>
        <taxon>Eukaryota</taxon>
        <taxon>Viridiplantae</taxon>
        <taxon>Streptophyta</taxon>
        <taxon>Embryophyta</taxon>
        <taxon>Tracheophyta</taxon>
        <taxon>Spermatophyta</taxon>
        <taxon>Magnoliopsida</taxon>
        <taxon>eudicotyledons</taxon>
        <taxon>Gunneridae</taxon>
        <taxon>Pentapetalae</taxon>
        <taxon>rosids</taxon>
        <taxon>malvids</taxon>
        <taxon>Brassicales</taxon>
        <taxon>Brassicaceae</taxon>
        <taxon>Camelineae</taxon>
        <taxon>Arabidopsis</taxon>
    </lineage>
</organism>
<name>A0A8S2AN13_ARAAE</name>
<dbReference type="EMBL" id="LR999456">
    <property type="protein sequence ID" value="CAE6119644.1"/>
    <property type="molecule type" value="Genomic_DNA"/>
</dbReference>
<evidence type="ECO:0000256" key="2">
    <source>
        <dbReference type="ARBA" id="ARBA00004167"/>
    </source>
</evidence>
<feature type="transmembrane region" description="Helical" evidence="15">
    <location>
        <begin position="1813"/>
        <end position="1836"/>
    </location>
</feature>
<evidence type="ECO:0000256" key="13">
    <source>
        <dbReference type="ARBA" id="ARBA00023136"/>
    </source>
</evidence>
<dbReference type="Gene3D" id="1.10.630.10">
    <property type="entry name" value="Cytochrome P450"/>
    <property type="match status" value="2"/>
</dbReference>
<dbReference type="InterPro" id="IPR002401">
    <property type="entry name" value="Cyt_P450_E_grp-I"/>
</dbReference>
<dbReference type="PRINTS" id="PR00385">
    <property type="entry name" value="P450"/>
</dbReference>
<evidence type="ECO:0000256" key="11">
    <source>
        <dbReference type="ARBA" id="ARBA00023004"/>
    </source>
</evidence>
<dbReference type="InterPro" id="IPR001128">
    <property type="entry name" value="Cyt_P450"/>
</dbReference>
<dbReference type="GO" id="GO:0016020">
    <property type="term" value="C:membrane"/>
    <property type="evidence" value="ECO:0007669"/>
    <property type="project" value="UniProtKB-SubCell"/>
</dbReference>
<feature type="transmembrane region" description="Helical" evidence="15">
    <location>
        <begin position="1283"/>
        <end position="1313"/>
    </location>
</feature>
<proteinExistence type="inferred from homology"/>
<evidence type="ECO:0000256" key="5">
    <source>
        <dbReference type="ARBA" id="ARBA00022692"/>
    </source>
</evidence>
<dbReference type="InterPro" id="IPR011016">
    <property type="entry name" value="Znf_RING-CH"/>
</dbReference>
<evidence type="ECO:0000256" key="6">
    <source>
        <dbReference type="ARBA" id="ARBA00022723"/>
    </source>
</evidence>
<reference evidence="17" key="1">
    <citation type="submission" date="2021-01" db="EMBL/GenBank/DDBJ databases">
        <authorList>
            <person name="Bezrukov I."/>
        </authorList>
    </citation>
    <scope>NUCLEOTIDE SEQUENCE</scope>
</reference>
<dbReference type="PROSITE" id="PS00086">
    <property type="entry name" value="CYTOCHROME_P450"/>
    <property type="match status" value="2"/>
</dbReference>
<feature type="transmembrane region" description="Helical" evidence="15">
    <location>
        <begin position="1204"/>
        <end position="1226"/>
    </location>
</feature>
<keyword evidence="13 15" id="KW-0472">Membrane</keyword>
<keyword evidence="10" id="KW-0560">Oxidoreductase</keyword>
<dbReference type="GO" id="GO:0008270">
    <property type="term" value="F:zinc ion binding"/>
    <property type="evidence" value="ECO:0007669"/>
    <property type="project" value="UniProtKB-KW"/>
</dbReference>
<dbReference type="GO" id="GO:0020037">
    <property type="term" value="F:heme binding"/>
    <property type="evidence" value="ECO:0007669"/>
    <property type="project" value="InterPro"/>
</dbReference>
<feature type="transmembrane region" description="Helical" evidence="15">
    <location>
        <begin position="1333"/>
        <end position="1352"/>
    </location>
</feature>
<dbReference type="Gene3D" id="3.30.40.10">
    <property type="entry name" value="Zinc/RING finger domain, C3HC4 (zinc finger)"/>
    <property type="match status" value="1"/>
</dbReference>
<dbReference type="PRINTS" id="PR00463">
    <property type="entry name" value="EP450I"/>
</dbReference>
<dbReference type="Pfam" id="PF12906">
    <property type="entry name" value="RINGv"/>
    <property type="match status" value="1"/>
</dbReference>
<keyword evidence="9 15" id="KW-1133">Transmembrane helix</keyword>
<sequence length="1904" mass="217015">MESLMVEMAKTISWIVVIGVLCLGIRVYGKVMAEQWRVRRKLTMQGVKGPPPSIFRGNVPEMQKIQSQMMSNSKHYSGDNIIAHDYTSSLFPYLDLWRKQYGRVYTYSTGVKQHLYMNHPELVKELNQANTLNLGKVSYVTKRLKSILGRGVITSNGPHWAHQRRIIAPEFFLDKVKGMVGLVVESAMPMLSKWEEMVKEGEMVCDIRVDEDLRAVSADVISRACFGSSFTKGKEIFSKLRCLQKAITHNNILFSLNGFTDVVFGTKKYGNGKIDELERHIESLIWETVKERERECVGDHKKDLMQLILEGAMSSCDGSLEDKTQSYKSFVVDNCKSIYFAGHETSAVAVSWCLMLLALNPSWQNRIRDEVFLYCKNGIPDADSISNLKTVTMVIQETLRLYPPAAFVSREALADTKIGSFVVPKGVCIWTLIPTLHRDPEIWGADANEFKPERFNEGVSKACKHPQSFVPFGLGTRLCLGKNFGMMELKVLVSLVVSSLGYHVYGRAVVEQWRMRRSLKMQGVKGPPPSIFNGNVSEMQRIQSEAKHCSGDNIISHDYSSSLFPHFDHWRKQYGRIYTYSTGLKQHLYINHPEMVKELSQTNTLNLGRITHITKRLNPILGNGIITSNGPHWAHQRRIIAHEFTHDKIKGMVGLMVESAMPMLNKWEEMVKRGGEMGCDIRVDEDLKDVSADVIARACFGSSFSKGKAIFSMIRDLLTAITKRSVLFRFNGFTDLVFGSKKKHGDVNIDALEMELESSIWETVKEREIECKDAHHKKDLMQLILEGAMRSCDGNLWDKSAYRRFVVDNCKSIYFAGHDSTAVSVSWCLMLLALNPSWQIKIRDEILRSCKNGIPDAESIPNLKTVTMVIQETMRLYPPAPIVGREASTDIRLGDLVVPKGVCIWTLIPALHRDPEIWGPDANDFKPERFSGGISKACKYPQSYIPFGLGPRICVGKNFGMMEVKVLVSLIVSKFSFTLSPTYQHSPSHKLLVEPQHGVVIRLSTFQSEEEEDETKETEREKRVNILNMDVFPAEKNQAFPAEETDKDDDDDGVDLCRICRSPETPDNPLRYPCACRGSIKYVHQQCLLLWLNRRGFKQCEVCGISYSFVPVYSENAPHKLPWHEFLIGLLLRAIRVVVWGFVILFNAYCYSLHPWGREVAIENQRVFRVSEKFASLLAGCIYSGFIGYVMAVMVLLRFIVDHFFGIYLVNGLGLGVVARFGAVLWKYMGILSDWWHDHLIRFRLFHAIMVGPREVVILPRNTRLHEFGAIRSFLFFLDDNSFAVLAISFCVSFFFVLLPFIMGKLVFALLLLFQRMGVLSGYSSLGQEPVTVGYMTMLSLSFAYLGSFATPSRSSIQTIARRLSLGFLLVAVAPPFLLWILAVKVWKNLSVVKDGFILCLKIGVLPLVLGCWLDFCTLPIFGTRISKRLELLSNYPIIMIIHWGFGQICLMLAFNSMELIQKLIKKRLFWFLLDVTDPNYTITKLHIRQILFALAFHGSMMVIVVHLPIMTIFLISPSFFPIQFWIYDERIMFGSMAAYVFLVKLGPIEWLAELIKQAVEPIVHKWIITISSWLKLSEFLLENHADQNVRPLQNLDEWFLMYSIAEGSVVCFHGSQSDTNFEEDIGDNRFILRIGVILVLAALSMFLISTISMVFPILMGRVFFHSISFIIPFELKYDDLYGFWIGCYILRAIYIGTCFVFNHIMIGRTDLLLNLVLLWIRNALLFSIWISVIPALLGILIDFMIIIPLQVPLNESPVYSLLQDWLIGLVVLHIWTYLTMFTRINCFATVAWREKLERIRNVGINRLPFTWLLQDVICSIMITLSTTLGFPFLVAYSLLPCLGVSAAVNLAVQRLIWPVLLAIIVLGFVAKLTLDLFVYIHRVEYNDRYMVGDRVTDFTEDLQ</sequence>
<dbReference type="PANTHER" id="PTHR24282">
    <property type="entry name" value="CYTOCHROME P450 FAMILY MEMBER"/>
    <property type="match status" value="1"/>
</dbReference>
<evidence type="ECO:0000256" key="4">
    <source>
        <dbReference type="ARBA" id="ARBA00022617"/>
    </source>
</evidence>
<dbReference type="Pfam" id="PF23113">
    <property type="entry name" value="MARCHF6_C"/>
    <property type="match status" value="1"/>
</dbReference>
<keyword evidence="4 14" id="KW-0349">Heme</keyword>
<dbReference type="GO" id="GO:0005506">
    <property type="term" value="F:iron ion binding"/>
    <property type="evidence" value="ECO:0007669"/>
    <property type="project" value="InterPro"/>
</dbReference>
<dbReference type="InterPro" id="IPR056521">
    <property type="entry name" value="MARCHF6-like_C"/>
</dbReference>
<feature type="transmembrane region" description="Helical" evidence="15">
    <location>
        <begin position="1174"/>
        <end position="1197"/>
    </location>
</feature>
<dbReference type="CDD" id="cd20640">
    <property type="entry name" value="CYP714"/>
    <property type="match status" value="1"/>
</dbReference>
<gene>
    <name evidence="17" type="ORF">AARE701A_LOCUS16085</name>
</gene>
<dbReference type="SMART" id="SM00744">
    <property type="entry name" value="RINGv"/>
    <property type="match status" value="1"/>
</dbReference>
<feature type="transmembrane region" description="Helical" evidence="15">
    <location>
        <begin position="12"/>
        <end position="29"/>
    </location>
</feature>
<feature type="transmembrane region" description="Helical" evidence="15">
    <location>
        <begin position="1768"/>
        <end position="1793"/>
    </location>
</feature>
<feature type="transmembrane region" description="Helical" evidence="15">
    <location>
        <begin position="1364"/>
        <end position="1384"/>
    </location>
</feature>
<evidence type="ECO:0000256" key="8">
    <source>
        <dbReference type="ARBA" id="ARBA00022833"/>
    </source>
</evidence>
<feature type="transmembrane region" description="Helical" evidence="15">
    <location>
        <begin position="1631"/>
        <end position="1661"/>
    </location>
</feature>
<evidence type="ECO:0000256" key="7">
    <source>
        <dbReference type="ARBA" id="ARBA00022771"/>
    </source>
</evidence>
<dbReference type="PROSITE" id="PS51292">
    <property type="entry name" value="ZF_RING_CH"/>
    <property type="match status" value="1"/>
</dbReference>
<feature type="transmembrane region" description="Helical" evidence="15">
    <location>
        <begin position="1130"/>
        <end position="1154"/>
    </location>
</feature>
<dbReference type="InterPro" id="IPR050665">
    <property type="entry name" value="Cytochrome_P450_Monooxygen"/>
</dbReference>
<feature type="transmembrane region" description="Helical" evidence="15">
    <location>
        <begin position="1681"/>
        <end position="1703"/>
    </location>
</feature>
<evidence type="ECO:0000256" key="12">
    <source>
        <dbReference type="ARBA" id="ARBA00023033"/>
    </source>
</evidence>
<evidence type="ECO:0000256" key="3">
    <source>
        <dbReference type="ARBA" id="ARBA00010617"/>
    </source>
</evidence>
<feature type="domain" description="RING-CH-type" evidence="16">
    <location>
        <begin position="1049"/>
        <end position="1110"/>
    </location>
</feature>
<dbReference type="Proteomes" id="UP000682877">
    <property type="component" value="Chromosome 6"/>
</dbReference>
<keyword evidence="11 14" id="KW-0408">Iron</keyword>
<dbReference type="InterPro" id="IPR013083">
    <property type="entry name" value="Znf_RING/FYVE/PHD"/>
</dbReference>
<evidence type="ECO:0000313" key="17">
    <source>
        <dbReference type="EMBL" id="CAE6119644.1"/>
    </source>
</evidence>
<comment type="subcellular location">
    <subcellularLocation>
        <location evidence="2">Membrane</location>
        <topology evidence="2">Single-pass membrane protein</topology>
    </subcellularLocation>
</comment>
<feature type="transmembrane region" description="Helical" evidence="15">
    <location>
        <begin position="1724"/>
        <end position="1748"/>
    </location>
</feature>
<protein>
    <recommendedName>
        <fullName evidence="16">RING-CH-type domain-containing protein</fullName>
    </recommendedName>
</protein>
<dbReference type="SUPFAM" id="SSF48264">
    <property type="entry name" value="Cytochrome P450"/>
    <property type="match status" value="2"/>
</dbReference>
<comment type="similarity">
    <text evidence="3">Belongs to the cytochrome P450 family.</text>
</comment>
<feature type="transmembrane region" description="Helical" evidence="15">
    <location>
        <begin position="1491"/>
        <end position="1520"/>
    </location>
</feature>
<dbReference type="GO" id="GO:0004497">
    <property type="term" value="F:monooxygenase activity"/>
    <property type="evidence" value="ECO:0007669"/>
    <property type="project" value="UniProtKB-KW"/>
</dbReference>
<dbReference type="Pfam" id="PF00067">
    <property type="entry name" value="p450"/>
    <property type="match status" value="2"/>
</dbReference>
<evidence type="ECO:0000256" key="10">
    <source>
        <dbReference type="ARBA" id="ARBA00023002"/>
    </source>
</evidence>
<dbReference type="CDD" id="cd16702">
    <property type="entry name" value="RING_CH-C4HC3_MARCH6"/>
    <property type="match status" value="1"/>
</dbReference>
<comment type="cofactor">
    <cofactor evidence="1 14">
        <name>heme</name>
        <dbReference type="ChEBI" id="CHEBI:30413"/>
    </cofactor>
</comment>
<keyword evidence="6 14" id="KW-0479">Metal-binding</keyword>
<keyword evidence="5 15" id="KW-0812">Transmembrane</keyword>
<evidence type="ECO:0000256" key="1">
    <source>
        <dbReference type="ARBA" id="ARBA00001971"/>
    </source>
</evidence>
<keyword evidence="12" id="KW-0503">Monooxygenase</keyword>
<feature type="transmembrane region" description="Helical" evidence="15">
    <location>
        <begin position="1396"/>
        <end position="1416"/>
    </location>
</feature>
<feature type="transmembrane region" description="Helical" evidence="15">
    <location>
        <begin position="1436"/>
        <end position="1458"/>
    </location>
</feature>
<dbReference type="PANTHER" id="PTHR24282:SF36">
    <property type="entry name" value="CYTOCHROME P450 714A1-RELATED"/>
    <property type="match status" value="1"/>
</dbReference>
<accession>A0A8S2AN13</accession>
<keyword evidence="8" id="KW-0862">Zinc</keyword>
<evidence type="ECO:0000256" key="9">
    <source>
        <dbReference type="ARBA" id="ARBA00022989"/>
    </source>
</evidence>
<keyword evidence="7" id="KW-0863">Zinc-finger</keyword>
<evidence type="ECO:0000256" key="15">
    <source>
        <dbReference type="SAM" id="Phobius"/>
    </source>
</evidence>
<dbReference type="GO" id="GO:0016705">
    <property type="term" value="F:oxidoreductase activity, acting on paired donors, with incorporation or reduction of molecular oxygen"/>
    <property type="evidence" value="ECO:0007669"/>
    <property type="project" value="InterPro"/>
</dbReference>
<feature type="transmembrane region" description="Helical" evidence="15">
    <location>
        <begin position="1856"/>
        <end position="1881"/>
    </location>
</feature>
<evidence type="ECO:0000256" key="14">
    <source>
        <dbReference type="PIRSR" id="PIRSR602401-1"/>
    </source>
</evidence>
<dbReference type="InterPro" id="IPR036396">
    <property type="entry name" value="Cyt_P450_sf"/>
</dbReference>
<dbReference type="SUPFAM" id="SSF57850">
    <property type="entry name" value="RING/U-box"/>
    <property type="match status" value="1"/>
</dbReference>
<keyword evidence="18" id="KW-1185">Reference proteome</keyword>
<evidence type="ECO:0000259" key="16">
    <source>
        <dbReference type="PROSITE" id="PS51292"/>
    </source>
</evidence>
<dbReference type="InterPro" id="IPR017972">
    <property type="entry name" value="Cyt_P450_CS"/>
</dbReference>
<evidence type="ECO:0000313" key="18">
    <source>
        <dbReference type="Proteomes" id="UP000682877"/>
    </source>
</evidence>